<feature type="chain" id="PRO_5045424659" evidence="11">
    <location>
        <begin position="25"/>
        <end position="460"/>
    </location>
</feature>
<accession>A0ABY2AJQ0</accession>
<evidence type="ECO:0000256" key="9">
    <source>
        <dbReference type="ARBA" id="ARBA00023237"/>
    </source>
</evidence>
<reference evidence="12 13" key="1">
    <citation type="submission" date="2019-02" db="EMBL/GenBank/DDBJ databases">
        <title>Corallincola luteus sp. nov., a marine bacterium isolated from surface sediment of Bohai Sea in China.</title>
        <authorList>
            <person name="Ren Q."/>
        </authorList>
    </citation>
    <scope>NUCLEOTIDE SEQUENCE [LARGE SCALE GENOMIC DNA]</scope>
    <source>
        <strain evidence="12 13">DASS28</strain>
    </source>
</reference>
<evidence type="ECO:0000313" key="12">
    <source>
        <dbReference type="EMBL" id="TCI03002.1"/>
    </source>
</evidence>
<gene>
    <name evidence="12" type="ORF">EZV61_12025</name>
</gene>
<evidence type="ECO:0000256" key="1">
    <source>
        <dbReference type="ARBA" id="ARBA00004571"/>
    </source>
</evidence>
<evidence type="ECO:0000256" key="4">
    <source>
        <dbReference type="ARBA" id="ARBA00022452"/>
    </source>
</evidence>
<keyword evidence="13" id="KW-1185">Reference proteome</keyword>
<evidence type="ECO:0000256" key="3">
    <source>
        <dbReference type="ARBA" id="ARBA00022448"/>
    </source>
</evidence>
<dbReference type="InterPro" id="IPR003192">
    <property type="entry name" value="Porin_LamB"/>
</dbReference>
<protein>
    <submittedName>
        <fullName evidence="12">Maltoporin</fullName>
    </submittedName>
</protein>
<keyword evidence="3" id="KW-0813">Transport</keyword>
<dbReference type="InterPro" id="IPR036998">
    <property type="entry name" value="Porin_LamB_sf"/>
</dbReference>
<evidence type="ECO:0000256" key="10">
    <source>
        <dbReference type="SAM" id="MobiDB-lite"/>
    </source>
</evidence>
<dbReference type="RefSeq" id="WP_131415851.1">
    <property type="nucleotide sequence ID" value="NZ_SJXE01000005.1"/>
</dbReference>
<dbReference type="Gene3D" id="2.40.170.10">
    <property type="entry name" value="Porin, LamB type"/>
    <property type="match status" value="1"/>
</dbReference>
<dbReference type="PANTHER" id="PTHR38762:SF1">
    <property type="entry name" value="CRYPTIC OUTER MEMBRANE PORIN BGLH-RELATED"/>
    <property type="match status" value="1"/>
</dbReference>
<dbReference type="SUPFAM" id="SSF56935">
    <property type="entry name" value="Porins"/>
    <property type="match status" value="1"/>
</dbReference>
<evidence type="ECO:0000256" key="8">
    <source>
        <dbReference type="ARBA" id="ARBA00023136"/>
    </source>
</evidence>
<evidence type="ECO:0000256" key="2">
    <source>
        <dbReference type="ARBA" id="ARBA00007055"/>
    </source>
</evidence>
<evidence type="ECO:0000313" key="13">
    <source>
        <dbReference type="Proteomes" id="UP000292554"/>
    </source>
</evidence>
<feature type="compositionally biased region" description="Polar residues" evidence="10">
    <location>
        <begin position="103"/>
        <end position="112"/>
    </location>
</feature>
<evidence type="ECO:0000256" key="5">
    <source>
        <dbReference type="ARBA" id="ARBA00022692"/>
    </source>
</evidence>
<comment type="similarity">
    <text evidence="2">Belongs to the porin LamB (TC 1.B.3) family.</text>
</comment>
<dbReference type="InterPro" id="IPR050286">
    <property type="entry name" value="G_neg_Bact_CarbUptk_Porin"/>
</dbReference>
<comment type="subcellular location">
    <subcellularLocation>
        <location evidence="1">Cell outer membrane</location>
        <topology evidence="1">Multi-pass membrane protein</topology>
    </subcellularLocation>
</comment>
<organism evidence="12 13">
    <name type="scientific">Corallincola luteus</name>
    <dbReference type="NCBI Taxonomy" id="1775177"/>
    <lineage>
        <taxon>Bacteria</taxon>
        <taxon>Pseudomonadati</taxon>
        <taxon>Pseudomonadota</taxon>
        <taxon>Gammaproteobacteria</taxon>
        <taxon>Alteromonadales</taxon>
        <taxon>Psychromonadaceae</taxon>
        <taxon>Corallincola</taxon>
    </lineage>
</organism>
<dbReference type="Pfam" id="PF02264">
    <property type="entry name" value="LamB"/>
    <property type="match status" value="1"/>
</dbReference>
<evidence type="ECO:0000256" key="11">
    <source>
        <dbReference type="SAM" id="SignalP"/>
    </source>
</evidence>
<dbReference type="Proteomes" id="UP000292554">
    <property type="component" value="Unassembled WGS sequence"/>
</dbReference>
<evidence type="ECO:0000256" key="7">
    <source>
        <dbReference type="ARBA" id="ARBA00023114"/>
    </source>
</evidence>
<keyword evidence="8" id="KW-0472">Membrane</keyword>
<name>A0ABY2AJQ0_9GAMM</name>
<feature type="signal peptide" evidence="11">
    <location>
        <begin position="1"/>
        <end position="24"/>
    </location>
</feature>
<keyword evidence="6" id="KW-0406">Ion transport</keyword>
<keyword evidence="4" id="KW-1134">Transmembrane beta strand</keyword>
<dbReference type="PANTHER" id="PTHR38762">
    <property type="entry name" value="CRYPTIC OUTER MEMBRANE PORIN BGLH-RELATED"/>
    <property type="match status" value="1"/>
</dbReference>
<keyword evidence="9" id="KW-0998">Cell outer membrane</keyword>
<keyword evidence="11" id="KW-0732">Signal</keyword>
<evidence type="ECO:0000256" key="6">
    <source>
        <dbReference type="ARBA" id="ARBA00023065"/>
    </source>
</evidence>
<sequence length="460" mass="49939">MAKIKALPIALAIASALTAASASAVEFHGYMRAGVGQNADGGGQVCYGNGGPSAHMVGRLGDECDMYAELTLAQEVYNRDGKVFKVQSTVAYGTDETGDVPQMGSQGNSWQAQGGDASSPWEGGRLSVREMFASAQGILGDSTVWIGKRFGQRKDVHHLDFFYLMNSGTGAGFDGLTVGPGKLSFNWSQTNTADGMAPAFPDFDWGLDDNNDGVPNDDQNVVNGDTKNWHRTNKFDVRYSLPVFGSHNLEGVLIVGDPTLTDAQEEADAYDETGVLAMIEHTMPLMGGFNKLSFTYGTNGFANLRDGFWGLNYATWLTGGNDDADPTGWAILNHGVVKFGKKVEMAYSVMHTDVDTDNGNDWFDATATGVVVRPMYKWNDTMSTQLEIGYDTIDYDNEGHQARIRGEDLTKVTLAQTWSPLQNGGIWARPQLRLFVSNYSGDRAVDDAETMVGAQVEAWW</sequence>
<proteinExistence type="inferred from homology"/>
<dbReference type="EMBL" id="SJXE01000005">
    <property type="protein sequence ID" value="TCI03002.1"/>
    <property type="molecule type" value="Genomic_DNA"/>
</dbReference>
<keyword evidence="5" id="KW-0812">Transmembrane</keyword>
<comment type="caution">
    <text evidence="12">The sequence shown here is derived from an EMBL/GenBank/DDBJ whole genome shotgun (WGS) entry which is preliminary data.</text>
</comment>
<feature type="region of interest" description="Disordered" evidence="10">
    <location>
        <begin position="95"/>
        <end position="120"/>
    </location>
</feature>
<keyword evidence="7" id="KW-0626">Porin</keyword>